<dbReference type="InterPro" id="IPR010033">
    <property type="entry name" value="HAD_SF_ppase_IIIC"/>
</dbReference>
<reference evidence="1 2" key="1">
    <citation type="journal article" date="2016" name="Int. J. Syst. Evol. Microbiol.">
        <title>Descriptions of Anaerotaenia torta gen. nov., sp. nov. and Anaerocolumna cellulosilytica gen. nov., sp. nov. isolated from a methanogenic reactor of cattle waste.</title>
        <authorList>
            <person name="Uek A."/>
            <person name="Ohtaki Y."/>
            <person name="Kaku N."/>
            <person name="Ueki K."/>
        </authorList>
    </citation>
    <scope>NUCLEOTIDE SEQUENCE [LARGE SCALE GENOMIC DNA]</scope>
    <source>
        <strain evidence="1 2">SN021</strain>
    </source>
</reference>
<dbReference type="InterPro" id="IPR036412">
    <property type="entry name" value="HAD-like_sf"/>
</dbReference>
<dbReference type="RefSeq" id="WP_184091596.1">
    <property type="nucleotide sequence ID" value="NZ_AP023367.1"/>
</dbReference>
<sequence>MNKEIKCIIWDLDNTLWDGILLENNNVSLKPGIIEIIKQLDKRGILQSIASRNNYDDAMRKLFEFSLAEYFLFPEINWNAKSVSISNIQKNINIGIDSMVFIDDQLFEREEVKYVHPEITCIDALEYDSLLNNARLQHKYITKDAQRRRLMYVEDIQRQKEEESFNGTSEAFLASLDMTFVISEAQEEDLMRAIELTERTHQLNATGYTYSYDELNNYRSSDNHRLLVCELIDRYGSYGKIGLALLEINEFSIHLKLLLMSCRVMSRGVGTILLSYIMKMAKYSNKILLADFKKTDRNKMMYVTYKFANFKEVSTNEEGITVLSNDLSIIQNYPSYVRVENK</sequence>
<dbReference type="NCBIfam" id="TIGR01681">
    <property type="entry name" value="HAD-SF-IIIC"/>
    <property type="match status" value="1"/>
</dbReference>
<dbReference type="NCBIfam" id="TIGR01686">
    <property type="entry name" value="FkbH"/>
    <property type="match status" value="1"/>
</dbReference>
<dbReference type="Proteomes" id="UP000515561">
    <property type="component" value="Chromosome"/>
</dbReference>
<dbReference type="InterPro" id="IPR010037">
    <property type="entry name" value="FkbH_domain"/>
</dbReference>
<organism evidence="1 2">
    <name type="scientific">Anaerocolumna cellulosilytica</name>
    <dbReference type="NCBI Taxonomy" id="433286"/>
    <lineage>
        <taxon>Bacteria</taxon>
        <taxon>Bacillati</taxon>
        <taxon>Bacillota</taxon>
        <taxon>Clostridia</taxon>
        <taxon>Lachnospirales</taxon>
        <taxon>Lachnospiraceae</taxon>
        <taxon>Anaerocolumna</taxon>
    </lineage>
</organism>
<gene>
    <name evidence="1" type="ORF">acsn021_37550</name>
</gene>
<protein>
    <submittedName>
        <fullName evidence="1">Uncharacterized protein</fullName>
    </submittedName>
</protein>
<proteinExistence type="predicted"/>
<dbReference type="AlphaFoldDB" id="A0A6S6R242"/>
<dbReference type="InterPro" id="IPR023214">
    <property type="entry name" value="HAD_sf"/>
</dbReference>
<accession>A0A6S6R242</accession>
<evidence type="ECO:0000313" key="1">
    <source>
        <dbReference type="EMBL" id="BCJ96186.1"/>
    </source>
</evidence>
<dbReference type="KEGG" id="acel:acsn021_37550"/>
<keyword evidence="2" id="KW-1185">Reference proteome</keyword>
<dbReference type="EMBL" id="AP023367">
    <property type="protein sequence ID" value="BCJ96186.1"/>
    <property type="molecule type" value="Genomic_DNA"/>
</dbReference>
<dbReference type="SUPFAM" id="SSF56784">
    <property type="entry name" value="HAD-like"/>
    <property type="match status" value="1"/>
</dbReference>
<dbReference type="Gene3D" id="3.40.50.1000">
    <property type="entry name" value="HAD superfamily/HAD-like"/>
    <property type="match status" value="1"/>
</dbReference>
<evidence type="ECO:0000313" key="2">
    <source>
        <dbReference type="Proteomes" id="UP000515561"/>
    </source>
</evidence>
<name>A0A6S6R242_9FIRM</name>